<dbReference type="GeneID" id="105846281"/>
<reference evidence="2" key="2">
    <citation type="submission" date="2025-08" db="UniProtKB">
        <authorList>
            <consortium name="RefSeq"/>
        </authorList>
    </citation>
    <scope>IDENTIFICATION</scope>
</reference>
<dbReference type="Proteomes" id="UP001652625">
    <property type="component" value="Chromosome 01"/>
</dbReference>
<organism evidence="1 2">
    <name type="scientific">Hydra vulgaris</name>
    <name type="common">Hydra</name>
    <name type="synonym">Hydra attenuata</name>
    <dbReference type="NCBI Taxonomy" id="6087"/>
    <lineage>
        <taxon>Eukaryota</taxon>
        <taxon>Metazoa</taxon>
        <taxon>Cnidaria</taxon>
        <taxon>Hydrozoa</taxon>
        <taxon>Hydroidolina</taxon>
        <taxon>Anthoathecata</taxon>
        <taxon>Aplanulata</taxon>
        <taxon>Hydridae</taxon>
        <taxon>Hydra</taxon>
    </lineage>
</organism>
<proteinExistence type="predicted"/>
<dbReference type="RefSeq" id="XP_065645010.1">
    <property type="nucleotide sequence ID" value="XM_065788938.1"/>
</dbReference>
<keyword evidence="1" id="KW-1185">Reference proteome</keyword>
<gene>
    <name evidence="2" type="primary">LOC105846281</name>
</gene>
<evidence type="ECO:0000313" key="2">
    <source>
        <dbReference type="RefSeq" id="XP_065645010.1"/>
    </source>
</evidence>
<evidence type="ECO:0000313" key="1">
    <source>
        <dbReference type="Proteomes" id="UP001652625"/>
    </source>
</evidence>
<accession>A0ABM4B814</accession>
<sequence length="444" mass="51595">MRSLSNQQKQFNYTENVTQHHTSYSKNPIIGCAYSIQNQVEYVNHINQATYLAANSNESMLQLSNLQKRLNRTGNDPQHQTSYSKNPIIGCVYSNHNQVEYVNHINQATYLTANANESILQLPHNQTKQYINQEFFCNEADPSYYNSVNDYMYTESSDSDQYYKLLLYREKLMFKLNEINYDTSIFRFSFSSYKTNLTAEQIKYYMATYEFVLKLREWHHREIKHVNEKLRRLYLCNNGNSVSFFNQVFDKIKIKTKKENHYTSILSTNASVSPIFATMPKNSYIMATKPKYSVKQRSSYRLCHLPNLKPILNNGKTAEYSCPKSKCFEFYEYEKKETSKKCLSLCKKRWSSYKKKDKAILNPKISTRCSDFAKVKNENLINETCSALIASNSLQNAKSPAVNESLSGKDIELSFNNNALDNGSFYNSFSGDESIGELVIDENY</sequence>
<protein>
    <submittedName>
        <fullName evidence="2">Uncharacterized protein LOC105846281 isoform X2</fullName>
    </submittedName>
</protein>
<name>A0ABM4B814_HYDVU</name>
<reference evidence="1" key="1">
    <citation type="submission" date="2025-05" db="UniProtKB">
        <authorList>
            <consortium name="RefSeq"/>
        </authorList>
    </citation>
    <scope>NUCLEOTIDE SEQUENCE [LARGE SCALE GENOMIC DNA]</scope>
</reference>